<protein>
    <submittedName>
        <fullName evidence="3">Uncharacterized protein</fullName>
    </submittedName>
</protein>
<dbReference type="EMBL" id="JARKIB010000219">
    <property type="protein sequence ID" value="KAJ7722499.1"/>
    <property type="molecule type" value="Genomic_DNA"/>
</dbReference>
<comment type="caution">
    <text evidence="3">The sequence shown here is derived from an EMBL/GenBank/DDBJ whole genome shotgun (WGS) entry which is preliminary data.</text>
</comment>
<feature type="signal peptide" evidence="2">
    <location>
        <begin position="1"/>
        <end position="19"/>
    </location>
</feature>
<feature type="chain" id="PRO_5042242651" evidence="2">
    <location>
        <begin position="20"/>
        <end position="270"/>
    </location>
</feature>
<keyword evidence="2" id="KW-0732">Signal</keyword>
<keyword evidence="4" id="KW-1185">Reference proteome</keyword>
<sequence length="270" mass="29749">MSARSTNLFILALMPRLMGYKYGQCLRPKQERVSFSNPPFSRQKASSIAIRNTPLVTMPTASTSSGSPSALSISSIVHGAKYDDAQNNVSQGIGLKKYRDAAWPATTLPPNFWTETTSAAMDQFDVEGSHTMRKIIFKDMPSLPATEDEFEIIATVITSPKTLAGFFKIFGHDKDCQGCPCPLHVPGPNVKIERAFRIYVGALVSLSDEHGYLRLKPWGVRLFSSLAKLALLGIRPNALDEKPRKTLKTPKDDGGKRKKSEALSSTLVRY</sequence>
<reference evidence="3" key="1">
    <citation type="submission" date="2023-03" db="EMBL/GenBank/DDBJ databases">
        <title>Massive genome expansion in bonnet fungi (Mycena s.s.) driven by repeated elements and novel gene families across ecological guilds.</title>
        <authorList>
            <consortium name="Lawrence Berkeley National Laboratory"/>
            <person name="Harder C.B."/>
            <person name="Miyauchi S."/>
            <person name="Viragh M."/>
            <person name="Kuo A."/>
            <person name="Thoen E."/>
            <person name="Andreopoulos B."/>
            <person name="Lu D."/>
            <person name="Skrede I."/>
            <person name="Drula E."/>
            <person name="Henrissat B."/>
            <person name="Morin E."/>
            <person name="Kohler A."/>
            <person name="Barry K."/>
            <person name="LaButti K."/>
            <person name="Morin E."/>
            <person name="Salamov A."/>
            <person name="Lipzen A."/>
            <person name="Mereny Z."/>
            <person name="Hegedus B."/>
            <person name="Baldrian P."/>
            <person name="Stursova M."/>
            <person name="Weitz H."/>
            <person name="Taylor A."/>
            <person name="Grigoriev I.V."/>
            <person name="Nagy L.G."/>
            <person name="Martin F."/>
            <person name="Kauserud H."/>
        </authorList>
    </citation>
    <scope>NUCLEOTIDE SEQUENCE</scope>
    <source>
        <strain evidence="3">CBHHK182m</strain>
    </source>
</reference>
<organism evidence="3 4">
    <name type="scientific">Mycena metata</name>
    <dbReference type="NCBI Taxonomy" id="1033252"/>
    <lineage>
        <taxon>Eukaryota</taxon>
        <taxon>Fungi</taxon>
        <taxon>Dikarya</taxon>
        <taxon>Basidiomycota</taxon>
        <taxon>Agaricomycotina</taxon>
        <taxon>Agaricomycetes</taxon>
        <taxon>Agaricomycetidae</taxon>
        <taxon>Agaricales</taxon>
        <taxon>Marasmiineae</taxon>
        <taxon>Mycenaceae</taxon>
        <taxon>Mycena</taxon>
    </lineage>
</organism>
<evidence type="ECO:0000313" key="4">
    <source>
        <dbReference type="Proteomes" id="UP001215598"/>
    </source>
</evidence>
<name>A0AAD7HKP2_9AGAR</name>
<evidence type="ECO:0000313" key="3">
    <source>
        <dbReference type="EMBL" id="KAJ7722499.1"/>
    </source>
</evidence>
<evidence type="ECO:0000256" key="1">
    <source>
        <dbReference type="SAM" id="MobiDB-lite"/>
    </source>
</evidence>
<dbReference type="Proteomes" id="UP001215598">
    <property type="component" value="Unassembled WGS sequence"/>
</dbReference>
<gene>
    <name evidence="3" type="ORF">B0H16DRAFT_348996</name>
</gene>
<accession>A0AAD7HKP2</accession>
<proteinExistence type="predicted"/>
<feature type="compositionally biased region" description="Basic and acidic residues" evidence="1">
    <location>
        <begin position="242"/>
        <end position="255"/>
    </location>
</feature>
<dbReference type="AlphaFoldDB" id="A0AAD7HKP2"/>
<evidence type="ECO:0000256" key="2">
    <source>
        <dbReference type="SAM" id="SignalP"/>
    </source>
</evidence>
<feature type="region of interest" description="Disordered" evidence="1">
    <location>
        <begin position="242"/>
        <end position="270"/>
    </location>
</feature>